<keyword evidence="2" id="KW-0489">Methyltransferase</keyword>
<accession>A0A7U2ND37</accession>
<proteinExistence type="predicted"/>
<gene>
    <name evidence="2" type="ORF">H0H26_07895</name>
</gene>
<organism evidence="2 3">
    <name type="scientific">Flavobacterium psychrophilum</name>
    <dbReference type="NCBI Taxonomy" id="96345"/>
    <lineage>
        <taxon>Bacteria</taxon>
        <taxon>Pseudomonadati</taxon>
        <taxon>Bacteroidota</taxon>
        <taxon>Flavobacteriia</taxon>
        <taxon>Flavobacteriales</taxon>
        <taxon>Flavobacteriaceae</taxon>
        <taxon>Flavobacterium</taxon>
    </lineage>
</organism>
<dbReference type="Gene3D" id="3.40.50.150">
    <property type="entry name" value="Vaccinia Virus protein VP39"/>
    <property type="match status" value="1"/>
</dbReference>
<keyword evidence="2" id="KW-0808">Transferase</keyword>
<dbReference type="SUPFAM" id="SSF53335">
    <property type="entry name" value="S-adenosyl-L-methionine-dependent methyltransferases"/>
    <property type="match status" value="1"/>
</dbReference>
<dbReference type="PANTHER" id="PTHR12843:SF5">
    <property type="entry name" value="EEF1A LYSINE METHYLTRANSFERASE 2"/>
    <property type="match status" value="1"/>
</dbReference>
<dbReference type="Pfam" id="PF13847">
    <property type="entry name" value="Methyltransf_31"/>
    <property type="match status" value="1"/>
</dbReference>
<dbReference type="RefSeq" id="WP_063742280.1">
    <property type="nucleotide sequence ID" value="NZ_CP059075.1"/>
</dbReference>
<dbReference type="EMBL" id="CP059075">
    <property type="protein sequence ID" value="QRE02843.1"/>
    <property type="molecule type" value="Genomic_DNA"/>
</dbReference>
<protein>
    <submittedName>
        <fullName evidence="2">Class I SAM-dependent methyltransferase</fullName>
    </submittedName>
</protein>
<feature type="domain" description="Methyltransferase" evidence="1">
    <location>
        <begin position="40"/>
        <end position="154"/>
    </location>
</feature>
<name>A0A7U2ND37_FLAPS</name>
<dbReference type="Proteomes" id="UP000596329">
    <property type="component" value="Chromosome"/>
</dbReference>
<sequence length="204" mass="23696">MENKKAHWENVFTTKTETEVSWFQEKPETSLNFVKEFNLQKNAKIIDIGAGDSHFIDSLLDLGFTNLYLLDISAKAIERIQERLGEKSKNVTFIVSDILDFHSEILFDFWHDRASFHFLTAEDQIRKYAQIVSQSIAKKGKLVIGTFSENGPKKCSGLDIMQYSENKMNAIFEEHFEKINCFTEDHKTPFSTIQNFIFCSFNKK</sequence>
<dbReference type="AlphaFoldDB" id="A0A7U2ND37"/>
<reference evidence="2 3" key="1">
    <citation type="submission" date="2020-07" db="EMBL/GenBank/DDBJ databases">
        <title>Genomic characterization of Flavobacterium psychrophilum strains.</title>
        <authorList>
            <person name="Castillo D."/>
            <person name="Jorgensen J."/>
            <person name="Middelboe M."/>
        </authorList>
    </citation>
    <scope>NUCLEOTIDE SEQUENCE [LARGE SCALE GENOMIC DNA]</scope>
    <source>
        <strain evidence="2 3">FPS-R7</strain>
    </source>
</reference>
<dbReference type="CDD" id="cd02440">
    <property type="entry name" value="AdoMet_MTases"/>
    <property type="match status" value="1"/>
</dbReference>
<dbReference type="PANTHER" id="PTHR12843">
    <property type="entry name" value="PROTEIN-LYSINE N-METHYLTRANSFERASE METTL10"/>
    <property type="match status" value="1"/>
</dbReference>
<evidence type="ECO:0000313" key="3">
    <source>
        <dbReference type="Proteomes" id="UP000596329"/>
    </source>
</evidence>
<dbReference type="GO" id="GO:0032259">
    <property type="term" value="P:methylation"/>
    <property type="evidence" value="ECO:0007669"/>
    <property type="project" value="UniProtKB-KW"/>
</dbReference>
<evidence type="ECO:0000313" key="2">
    <source>
        <dbReference type="EMBL" id="QRE02843.1"/>
    </source>
</evidence>
<evidence type="ECO:0000259" key="1">
    <source>
        <dbReference type="Pfam" id="PF13847"/>
    </source>
</evidence>
<dbReference type="InterPro" id="IPR025714">
    <property type="entry name" value="Methyltranfer_dom"/>
</dbReference>
<dbReference type="InterPro" id="IPR029063">
    <property type="entry name" value="SAM-dependent_MTases_sf"/>
</dbReference>
<dbReference type="GO" id="GO:0008168">
    <property type="term" value="F:methyltransferase activity"/>
    <property type="evidence" value="ECO:0007669"/>
    <property type="project" value="UniProtKB-KW"/>
</dbReference>